<dbReference type="Gene3D" id="3.30.810.10">
    <property type="entry name" value="2-Layer Sandwich"/>
    <property type="match status" value="1"/>
</dbReference>
<dbReference type="STRING" id="71717.A0A4Y7SV43"/>
<protein>
    <recommendedName>
        <fullName evidence="5">PIPK domain-containing protein</fullName>
    </recommendedName>
</protein>
<dbReference type="PROSITE" id="PS51455">
    <property type="entry name" value="PIPK"/>
    <property type="match status" value="1"/>
</dbReference>
<evidence type="ECO:0000313" key="6">
    <source>
        <dbReference type="EMBL" id="TEB25745.1"/>
    </source>
</evidence>
<gene>
    <name evidence="6" type="ORF">FA13DRAFT_1796248</name>
</gene>
<dbReference type="GO" id="GO:0000285">
    <property type="term" value="F:1-phosphatidylinositol-3-phosphate 5-kinase activity"/>
    <property type="evidence" value="ECO:0007669"/>
    <property type="project" value="InterPro"/>
</dbReference>
<dbReference type="Gene3D" id="3.30.800.10">
    <property type="entry name" value="Phosphatidylinositol Phosphate Kinase II Beta"/>
    <property type="match status" value="1"/>
</dbReference>
<evidence type="ECO:0000256" key="1">
    <source>
        <dbReference type="ARBA" id="ARBA00022741"/>
    </source>
</evidence>
<dbReference type="InterPro" id="IPR027484">
    <property type="entry name" value="PInositol-4-P-5-kinase_N"/>
</dbReference>
<evidence type="ECO:0000259" key="5">
    <source>
        <dbReference type="PROSITE" id="PS51455"/>
    </source>
</evidence>
<keyword evidence="3" id="KW-0418">Kinase</keyword>
<feature type="compositionally biased region" description="Polar residues" evidence="4">
    <location>
        <begin position="1002"/>
        <end position="1019"/>
    </location>
</feature>
<dbReference type="GO" id="GO:0000329">
    <property type="term" value="C:fungal-type vacuole membrane"/>
    <property type="evidence" value="ECO:0007669"/>
    <property type="project" value="TreeGrafter"/>
</dbReference>
<keyword evidence="1 3" id="KW-0547">Nucleotide-binding</keyword>
<feature type="compositionally biased region" description="Basic and acidic residues" evidence="4">
    <location>
        <begin position="1027"/>
        <end position="1037"/>
    </location>
</feature>
<dbReference type="GO" id="GO:0005524">
    <property type="term" value="F:ATP binding"/>
    <property type="evidence" value="ECO:0007669"/>
    <property type="project" value="UniProtKB-UniRule"/>
</dbReference>
<keyword evidence="3" id="KW-0808">Transferase</keyword>
<comment type="caution">
    <text evidence="6">The sequence shown here is derived from an EMBL/GenBank/DDBJ whole genome shotgun (WGS) entry which is preliminary data.</text>
</comment>
<feature type="region of interest" description="Disordered" evidence="4">
    <location>
        <begin position="619"/>
        <end position="686"/>
    </location>
</feature>
<feature type="region of interest" description="Disordered" evidence="4">
    <location>
        <begin position="1"/>
        <end position="25"/>
    </location>
</feature>
<feature type="region of interest" description="Disordered" evidence="4">
    <location>
        <begin position="941"/>
        <end position="989"/>
    </location>
</feature>
<dbReference type="SUPFAM" id="SSF56104">
    <property type="entry name" value="SAICAR synthase-like"/>
    <property type="match status" value="1"/>
</dbReference>
<dbReference type="Pfam" id="PF01504">
    <property type="entry name" value="PIP5K"/>
    <property type="match status" value="1"/>
</dbReference>
<dbReference type="PANTHER" id="PTHR45748:SF7">
    <property type="entry name" value="1-PHOSPHATIDYLINOSITOL 3-PHOSPHATE 5-KINASE-RELATED"/>
    <property type="match status" value="1"/>
</dbReference>
<accession>A0A4Y7SV43</accession>
<feature type="region of interest" description="Disordered" evidence="4">
    <location>
        <begin position="1001"/>
        <end position="1048"/>
    </location>
</feature>
<dbReference type="InterPro" id="IPR044769">
    <property type="entry name" value="PIKfyve_PIPKc"/>
</dbReference>
<dbReference type="GO" id="GO:0010008">
    <property type="term" value="C:endosome membrane"/>
    <property type="evidence" value="ECO:0007669"/>
    <property type="project" value="TreeGrafter"/>
</dbReference>
<keyword evidence="2 3" id="KW-0067">ATP-binding</keyword>
<dbReference type="Proteomes" id="UP000298030">
    <property type="component" value="Unassembled WGS sequence"/>
</dbReference>
<dbReference type="SMART" id="SM00330">
    <property type="entry name" value="PIPKc"/>
    <property type="match status" value="1"/>
</dbReference>
<proteinExistence type="predicted"/>
<reference evidence="6 7" key="1">
    <citation type="journal article" date="2019" name="Nat. Ecol. Evol.">
        <title>Megaphylogeny resolves global patterns of mushroom evolution.</title>
        <authorList>
            <person name="Varga T."/>
            <person name="Krizsan K."/>
            <person name="Foldi C."/>
            <person name="Dima B."/>
            <person name="Sanchez-Garcia M."/>
            <person name="Sanchez-Ramirez S."/>
            <person name="Szollosi G.J."/>
            <person name="Szarkandi J.G."/>
            <person name="Papp V."/>
            <person name="Albert L."/>
            <person name="Andreopoulos W."/>
            <person name="Angelini C."/>
            <person name="Antonin V."/>
            <person name="Barry K.W."/>
            <person name="Bougher N.L."/>
            <person name="Buchanan P."/>
            <person name="Buyck B."/>
            <person name="Bense V."/>
            <person name="Catcheside P."/>
            <person name="Chovatia M."/>
            <person name="Cooper J."/>
            <person name="Damon W."/>
            <person name="Desjardin D."/>
            <person name="Finy P."/>
            <person name="Geml J."/>
            <person name="Haridas S."/>
            <person name="Hughes K."/>
            <person name="Justo A."/>
            <person name="Karasinski D."/>
            <person name="Kautmanova I."/>
            <person name="Kiss B."/>
            <person name="Kocsube S."/>
            <person name="Kotiranta H."/>
            <person name="LaButti K.M."/>
            <person name="Lechner B.E."/>
            <person name="Liimatainen K."/>
            <person name="Lipzen A."/>
            <person name="Lukacs Z."/>
            <person name="Mihaltcheva S."/>
            <person name="Morgado L.N."/>
            <person name="Niskanen T."/>
            <person name="Noordeloos M.E."/>
            <person name="Ohm R.A."/>
            <person name="Ortiz-Santana B."/>
            <person name="Ovrebo C."/>
            <person name="Racz N."/>
            <person name="Riley R."/>
            <person name="Savchenko A."/>
            <person name="Shiryaev A."/>
            <person name="Soop K."/>
            <person name="Spirin V."/>
            <person name="Szebenyi C."/>
            <person name="Tomsovsky M."/>
            <person name="Tulloss R.E."/>
            <person name="Uehling J."/>
            <person name="Grigoriev I.V."/>
            <person name="Vagvolgyi C."/>
            <person name="Papp T."/>
            <person name="Martin F.M."/>
            <person name="Miettinen O."/>
            <person name="Hibbett D.S."/>
            <person name="Nagy L.G."/>
        </authorList>
    </citation>
    <scope>NUCLEOTIDE SEQUENCE [LARGE SCALE GENOMIC DNA]</scope>
    <source>
        <strain evidence="6 7">FP101781</strain>
    </source>
</reference>
<dbReference type="CDD" id="cd17300">
    <property type="entry name" value="PIPKc_PIKfyve"/>
    <property type="match status" value="1"/>
</dbReference>
<evidence type="ECO:0000256" key="3">
    <source>
        <dbReference type="PROSITE-ProRule" id="PRU00781"/>
    </source>
</evidence>
<name>A0A4Y7SV43_COPMI</name>
<keyword evidence="7" id="KW-1185">Reference proteome</keyword>
<evidence type="ECO:0000313" key="7">
    <source>
        <dbReference type="Proteomes" id="UP000298030"/>
    </source>
</evidence>
<evidence type="ECO:0000256" key="2">
    <source>
        <dbReference type="ARBA" id="ARBA00022840"/>
    </source>
</evidence>
<dbReference type="OrthoDB" id="158357at2759"/>
<dbReference type="EMBL" id="QPFP01000054">
    <property type="protein sequence ID" value="TEB25745.1"/>
    <property type="molecule type" value="Genomic_DNA"/>
</dbReference>
<feature type="compositionally biased region" description="Low complexity" evidence="4">
    <location>
        <begin position="958"/>
        <end position="967"/>
    </location>
</feature>
<feature type="compositionally biased region" description="Low complexity" evidence="4">
    <location>
        <begin position="977"/>
        <end position="989"/>
    </location>
</feature>
<organism evidence="6 7">
    <name type="scientific">Coprinellus micaceus</name>
    <name type="common">Glistening ink-cap mushroom</name>
    <name type="synonym">Coprinus micaceus</name>
    <dbReference type="NCBI Taxonomy" id="71717"/>
    <lineage>
        <taxon>Eukaryota</taxon>
        <taxon>Fungi</taxon>
        <taxon>Dikarya</taxon>
        <taxon>Basidiomycota</taxon>
        <taxon>Agaricomycotina</taxon>
        <taxon>Agaricomycetes</taxon>
        <taxon>Agaricomycetidae</taxon>
        <taxon>Agaricales</taxon>
        <taxon>Agaricineae</taxon>
        <taxon>Psathyrellaceae</taxon>
        <taxon>Coprinellus</taxon>
    </lineage>
</organism>
<dbReference type="PANTHER" id="PTHR45748">
    <property type="entry name" value="1-PHOSPHATIDYLINOSITOL 3-PHOSPHATE 5-KINASE-RELATED"/>
    <property type="match status" value="1"/>
</dbReference>
<dbReference type="GO" id="GO:0046854">
    <property type="term" value="P:phosphatidylinositol phosphate biosynthetic process"/>
    <property type="evidence" value="ECO:0007669"/>
    <property type="project" value="TreeGrafter"/>
</dbReference>
<evidence type="ECO:0000256" key="4">
    <source>
        <dbReference type="SAM" id="MobiDB-lite"/>
    </source>
</evidence>
<feature type="domain" description="PIPK" evidence="5">
    <location>
        <begin position="1049"/>
        <end position="1365"/>
    </location>
</feature>
<sequence length="1392" mass="152614">MASHKPLPNLPALKEPISNGNASTLSTEYSSHRSRLLHHAFEEVEEKGISGNKEGWIRAGKWFGCIRRAREARRAAIETKSEMVDDGGDDAPKAFPEAPRPLEDIQRLISNLPKTISPTTAGHLLLCVAPSTPVPAEDSGFSLIPSDIACSFSPGVFSVDEEGVNLGHQHPLDSARLLGGTFTFKGLSSPGQHKELSRLLRFAVYTQLSMVLEQHFLKDSHVQLKIPRPRAIKPSISQPAVAREQGRAKGVGFSLSNWWSKKRTPDLHRGNSIDLGSLSDLSPAAAGIIKLGRRFSIMGDYRQAPPAPPARTPEGVTFDPPLLLDHLAEKEKENPKWRLKGDEKVGLRALLGWEGRETHGKGMGGLSGFVRQQEISVLVSQHVPTIPASPETPGEPCPPETGPPLPTLKLCGKPRWKTYCYFSAKDDESFGEAIIGLISSGSPPLRRDELRIPARPTPIAPHNSGEDESVKDIQSWESCAECGAKTPQSHISDASCFWSSLSTPRRSVKYNHPSASTPSTSPSRFNVQRHFMTAKGSVVFSTAPLDDVFELRVPRIQIRNSTEEHTKVATEATEDSKYIDDDVEGEKKALRREIKQWWEGVSDHVDKLEEILLADVDVPAPPKAGKALPRLPSSDDAYESFDNAAPSDISPPRDSDAPTPTETKAEGEDDFDPTTSVVPPSVPSKDGSLEKLAGLRHCLQRLEQNLYIQLAQTPCSKLNEVRRAFLGVARGTRKRLMAWKKKHLGSKIALVGELEATEPQWWTKGCHAVPGTNIIVREHDWGSIIAFTLSSDDYHKELANIVFRRTTAPTSPASPAPSVPSSFFSVASGYRFFTSQLEMQPDPDQDDIAWTDMEQFSAVAMRKEHVRDPTSILSIRDVLRKGSVPVFEQAAATAQLQGLGKDVFATRAKPDVQVSMDAADGKVSGEENLETVEKLLHDLENKSDSPADGEAPPPSKPPSVVLPQPSSIASVQAQTTAGKSAGSSVVSLSGGSDVTIGKAEANDTQATPDNASSVSTKSTVPPLPPKDPPKLPAKEVPRPPSTPVTGVENVTSTTSTFATSIASQLFRFVMNSPEVPSSPVLQTPKHHGLLHRTDVENIDDRPHIKYDWTVGKKLKFSCTVFYAKQFDSLRRRCGIEDVFVKSLSKSANWAAEGGKSKSNFWKTSDDRFIIKTLVNAWNVADLQFLIDLAPSYFRYMESTTNKATVLAKLLGFYTIEIRNLETGAVQSKVDLLVMENLFYDQNISKTFDLKGIQGRKVKPSSQIGPGTTKTLFDNEWIEGQQKTPMLVRPHSKKVLEEAIRNSYFGVDEAKKEIACGLVDTIGSYTFAKTIEYKAKHGLQSGNKEVTVLPPSDYQERFVRALEGYFVACPDKWSKPLDESKIMSDVDQLPSVL</sequence>
<dbReference type="InterPro" id="IPR027483">
    <property type="entry name" value="PInositol-4-P-4/5-kinase_C_sf"/>
</dbReference>
<dbReference type="InterPro" id="IPR002498">
    <property type="entry name" value="PInositol-4-P-4/5-kinase_core"/>
</dbReference>